<evidence type="ECO:0000313" key="2">
    <source>
        <dbReference type="EMBL" id="MBD7956067.1"/>
    </source>
</evidence>
<protein>
    <recommendedName>
        <fullName evidence="4">Flagellar biosynthesis protein FlhA</fullName>
    </recommendedName>
</protein>
<evidence type="ECO:0000313" key="3">
    <source>
        <dbReference type="Proteomes" id="UP000648352"/>
    </source>
</evidence>
<organism evidence="2 3">
    <name type="scientific">Microbacterium pullorum</name>
    <dbReference type="NCBI Taxonomy" id="2762236"/>
    <lineage>
        <taxon>Bacteria</taxon>
        <taxon>Bacillati</taxon>
        <taxon>Actinomycetota</taxon>
        <taxon>Actinomycetes</taxon>
        <taxon>Micrococcales</taxon>
        <taxon>Microbacteriaceae</taxon>
        <taxon>Microbacterium</taxon>
    </lineage>
</organism>
<evidence type="ECO:0000256" key="1">
    <source>
        <dbReference type="SAM" id="Phobius"/>
    </source>
</evidence>
<keyword evidence="1" id="KW-0472">Membrane</keyword>
<keyword evidence="3" id="KW-1185">Reference proteome</keyword>
<comment type="caution">
    <text evidence="2">The sequence shown here is derived from an EMBL/GenBank/DDBJ whole genome shotgun (WGS) entry which is preliminary data.</text>
</comment>
<dbReference type="RefSeq" id="WP_191717100.1">
    <property type="nucleotide sequence ID" value="NZ_JACSQP010000001.1"/>
</dbReference>
<keyword evidence="1" id="KW-0812">Transmembrane</keyword>
<evidence type="ECO:0008006" key="4">
    <source>
        <dbReference type="Google" id="ProtNLM"/>
    </source>
</evidence>
<dbReference type="Proteomes" id="UP000648352">
    <property type="component" value="Unassembled WGS sequence"/>
</dbReference>
<proteinExistence type="predicted"/>
<keyword evidence="1" id="KW-1133">Transmembrane helix</keyword>
<gene>
    <name evidence="2" type="ORF">H9651_00245</name>
</gene>
<accession>A0ABR8RXV1</accession>
<sequence length="59" mass="6286">MNTSTLWTVLGVIAAIVIAWILVSVLGSLLWFVAKLAIVAIVAVIVFFALRAVFSGSRP</sequence>
<feature type="transmembrane region" description="Helical" evidence="1">
    <location>
        <begin position="32"/>
        <end position="54"/>
    </location>
</feature>
<dbReference type="EMBL" id="JACSQP010000001">
    <property type="protein sequence ID" value="MBD7956067.1"/>
    <property type="molecule type" value="Genomic_DNA"/>
</dbReference>
<feature type="transmembrane region" description="Helical" evidence="1">
    <location>
        <begin position="7"/>
        <end position="26"/>
    </location>
</feature>
<reference evidence="2 3" key="1">
    <citation type="submission" date="2020-08" db="EMBL/GenBank/DDBJ databases">
        <title>A Genomic Blueprint of the Chicken Gut Microbiome.</title>
        <authorList>
            <person name="Gilroy R."/>
            <person name="Ravi A."/>
            <person name="Getino M."/>
            <person name="Pursley I."/>
            <person name="Horton D.L."/>
            <person name="Alikhan N.-F."/>
            <person name="Baker D."/>
            <person name="Gharbi K."/>
            <person name="Hall N."/>
            <person name="Watson M."/>
            <person name="Adriaenssens E.M."/>
            <person name="Foster-Nyarko E."/>
            <person name="Jarju S."/>
            <person name="Secka A."/>
            <person name="Antonio M."/>
            <person name="Oren A."/>
            <person name="Chaudhuri R."/>
            <person name="La Ragione R.M."/>
            <person name="Hildebrand F."/>
            <person name="Pallen M.J."/>
        </authorList>
    </citation>
    <scope>NUCLEOTIDE SEQUENCE [LARGE SCALE GENOMIC DNA]</scope>
    <source>
        <strain evidence="2 3">Sa4CUA7</strain>
    </source>
</reference>
<name>A0ABR8RXV1_9MICO</name>